<gene>
    <name evidence="2" type="ORF">EC973_004373</name>
</gene>
<sequence>MSTPMDIDEASPATAQDTSVEQQDTSKGKSKAKDTGERRRFEVKKWNAVALWAWGKHKKRTRFSLFASRAHKGMSCLQKILLSTTVPSVETISWTYALNVKQTKHLLQPRSVPSRGEPAM</sequence>
<dbReference type="EMBL" id="JABAYA010000249">
    <property type="protein sequence ID" value="KAF7721600.1"/>
    <property type="molecule type" value="Genomic_DNA"/>
</dbReference>
<evidence type="ECO:0000256" key="1">
    <source>
        <dbReference type="SAM" id="MobiDB-lite"/>
    </source>
</evidence>
<evidence type="ECO:0000313" key="2">
    <source>
        <dbReference type="EMBL" id="KAF7721600.1"/>
    </source>
</evidence>
<organism evidence="2 3">
    <name type="scientific">Apophysomyces ossiformis</name>
    <dbReference type="NCBI Taxonomy" id="679940"/>
    <lineage>
        <taxon>Eukaryota</taxon>
        <taxon>Fungi</taxon>
        <taxon>Fungi incertae sedis</taxon>
        <taxon>Mucoromycota</taxon>
        <taxon>Mucoromycotina</taxon>
        <taxon>Mucoromycetes</taxon>
        <taxon>Mucorales</taxon>
        <taxon>Mucorineae</taxon>
        <taxon>Mucoraceae</taxon>
        <taxon>Apophysomyces</taxon>
    </lineage>
</organism>
<protein>
    <submittedName>
        <fullName evidence="2">Uncharacterized protein</fullName>
    </submittedName>
</protein>
<accession>A0A8H7BK84</accession>
<name>A0A8H7BK84_9FUNG</name>
<dbReference type="AlphaFoldDB" id="A0A8H7BK84"/>
<feature type="compositionally biased region" description="Basic and acidic residues" evidence="1">
    <location>
        <begin position="24"/>
        <end position="38"/>
    </location>
</feature>
<keyword evidence="3" id="KW-1185">Reference proteome</keyword>
<feature type="region of interest" description="Disordered" evidence="1">
    <location>
        <begin position="1"/>
        <end position="38"/>
    </location>
</feature>
<feature type="compositionally biased region" description="Polar residues" evidence="1">
    <location>
        <begin position="13"/>
        <end position="23"/>
    </location>
</feature>
<proteinExistence type="predicted"/>
<dbReference type="OrthoDB" id="8962942at2759"/>
<reference evidence="2" key="1">
    <citation type="submission" date="2020-01" db="EMBL/GenBank/DDBJ databases">
        <title>Genome Sequencing of Three Apophysomyces-Like Fungal Strains Confirms a Novel Fungal Genus in the Mucoromycota with divergent Burkholderia-like Endosymbiotic Bacteria.</title>
        <authorList>
            <person name="Stajich J.E."/>
            <person name="Macias A.M."/>
            <person name="Carter-House D."/>
            <person name="Lovett B."/>
            <person name="Kasson L.R."/>
            <person name="Berry K."/>
            <person name="Grigoriev I."/>
            <person name="Chang Y."/>
            <person name="Spatafora J."/>
            <person name="Kasson M.T."/>
        </authorList>
    </citation>
    <scope>NUCLEOTIDE SEQUENCE</scope>
    <source>
        <strain evidence="2">NRRL A-21654</strain>
    </source>
</reference>
<dbReference type="Proteomes" id="UP000605846">
    <property type="component" value="Unassembled WGS sequence"/>
</dbReference>
<comment type="caution">
    <text evidence="2">The sequence shown here is derived from an EMBL/GenBank/DDBJ whole genome shotgun (WGS) entry which is preliminary data.</text>
</comment>
<evidence type="ECO:0000313" key="3">
    <source>
        <dbReference type="Proteomes" id="UP000605846"/>
    </source>
</evidence>